<feature type="coiled-coil region" evidence="1">
    <location>
        <begin position="453"/>
        <end position="522"/>
    </location>
</feature>
<sequence>MESEKTSKSAKGEAATTAQRQFTAERHSGAHGLKRFGAIWFSRGTAEELTIGKKQWRRESERDAQERDRGDNQERRSLKEKTPLTVSRIDDQEKPSSWERSMVSLFAQGVIAIAFVLPLSAGAAIRLLVCKDKASFGESRGAIWFSRGTAEELTMGKKQWRRESERDAQERDRGDNKERRSLKEKTPLTVSRIDDQEKPSSWERSMVSLFAQGVIAIAFVLPLSAGAAIRLLASAREARERKQWVWWRELSPARPRRLLVEATVAGAGIDGGEPAERVRDLGSLESVCVGGVSLRESVGSAWVRNGREGVKPLGDSRFGYALHSPFTHTLCAYHEWGPIPGSERNLELEELCSGVTLGYLESEEVKQLKAEVEKLRVRNARLENELQKARNDFVDMRNDNEEKSRAYENIVKSQKAERDYTFRVKQDLAAASKDLSTRVNEKNVALEEGRQWKQLYEEAKRDKREALKRLREAQVQVQESGHQMKEMATSFQAELNQERWKLAEAEGEYRAMLKQMEDYIEEKEERWRSMEFEERHQALIKRMKEHIAEQETTVKHWKESFSQLAALANGAIEDIPRMVLEAEASTHFYSLPVEIGLFINHCKRLIDEMKSLITRARNGCI</sequence>
<dbReference type="EMBL" id="CM003379">
    <property type="protein sequence ID" value="KOM52219.1"/>
    <property type="molecule type" value="Genomic_DNA"/>
</dbReference>
<feature type="transmembrane region" description="Helical" evidence="3">
    <location>
        <begin position="209"/>
        <end position="233"/>
    </location>
</feature>
<keyword evidence="3" id="KW-0472">Membrane</keyword>
<feature type="compositionally biased region" description="Basic and acidic residues" evidence="2">
    <location>
        <begin position="57"/>
        <end position="93"/>
    </location>
</feature>
<accession>A0A0L9VC28</accession>
<evidence type="ECO:0000256" key="3">
    <source>
        <dbReference type="SAM" id="Phobius"/>
    </source>
</evidence>
<feature type="compositionally biased region" description="Basic and acidic residues" evidence="2">
    <location>
        <begin position="1"/>
        <end position="11"/>
    </location>
</feature>
<dbReference type="Proteomes" id="UP000053144">
    <property type="component" value="Chromosome 9"/>
</dbReference>
<evidence type="ECO:0000256" key="1">
    <source>
        <dbReference type="SAM" id="Coils"/>
    </source>
</evidence>
<name>A0A0L9VC28_PHAAN</name>
<dbReference type="Gramene" id="KOM52219">
    <property type="protein sequence ID" value="KOM52219"/>
    <property type="gene ID" value="LR48_Vigan09g087800"/>
</dbReference>
<feature type="region of interest" description="Disordered" evidence="2">
    <location>
        <begin position="52"/>
        <end position="93"/>
    </location>
</feature>
<evidence type="ECO:0000313" key="4">
    <source>
        <dbReference type="EMBL" id="KOM52219.1"/>
    </source>
</evidence>
<proteinExistence type="predicted"/>
<feature type="coiled-coil region" evidence="1">
    <location>
        <begin position="365"/>
        <end position="406"/>
    </location>
</feature>
<feature type="region of interest" description="Disordered" evidence="2">
    <location>
        <begin position="155"/>
        <end position="197"/>
    </location>
</feature>
<keyword evidence="3" id="KW-0812">Transmembrane</keyword>
<feature type="transmembrane region" description="Helical" evidence="3">
    <location>
        <begin position="105"/>
        <end position="129"/>
    </location>
</feature>
<evidence type="ECO:0000313" key="5">
    <source>
        <dbReference type="Proteomes" id="UP000053144"/>
    </source>
</evidence>
<protein>
    <submittedName>
        <fullName evidence="4">Uncharacterized protein</fullName>
    </submittedName>
</protein>
<feature type="region of interest" description="Disordered" evidence="2">
    <location>
        <begin position="1"/>
        <end position="29"/>
    </location>
</feature>
<organism evidence="4 5">
    <name type="scientific">Phaseolus angularis</name>
    <name type="common">Azuki bean</name>
    <name type="synonym">Vigna angularis</name>
    <dbReference type="NCBI Taxonomy" id="3914"/>
    <lineage>
        <taxon>Eukaryota</taxon>
        <taxon>Viridiplantae</taxon>
        <taxon>Streptophyta</taxon>
        <taxon>Embryophyta</taxon>
        <taxon>Tracheophyta</taxon>
        <taxon>Spermatophyta</taxon>
        <taxon>Magnoliopsida</taxon>
        <taxon>eudicotyledons</taxon>
        <taxon>Gunneridae</taxon>
        <taxon>Pentapetalae</taxon>
        <taxon>rosids</taxon>
        <taxon>fabids</taxon>
        <taxon>Fabales</taxon>
        <taxon>Fabaceae</taxon>
        <taxon>Papilionoideae</taxon>
        <taxon>50 kb inversion clade</taxon>
        <taxon>NPAAA clade</taxon>
        <taxon>indigoferoid/millettioid clade</taxon>
        <taxon>Phaseoleae</taxon>
        <taxon>Vigna</taxon>
    </lineage>
</organism>
<keyword evidence="3" id="KW-1133">Transmembrane helix</keyword>
<gene>
    <name evidence="4" type="ORF">LR48_Vigan09g087800</name>
</gene>
<evidence type="ECO:0000256" key="2">
    <source>
        <dbReference type="SAM" id="MobiDB-lite"/>
    </source>
</evidence>
<dbReference type="AlphaFoldDB" id="A0A0L9VC28"/>
<keyword evidence="1" id="KW-0175">Coiled coil</keyword>
<feature type="compositionally biased region" description="Basic and acidic residues" evidence="2">
    <location>
        <begin position="161"/>
        <end position="197"/>
    </location>
</feature>
<reference evidence="5" key="1">
    <citation type="journal article" date="2015" name="Proc. Natl. Acad. Sci. U.S.A.">
        <title>Genome sequencing of adzuki bean (Vigna angularis) provides insight into high starch and low fat accumulation and domestication.</title>
        <authorList>
            <person name="Yang K."/>
            <person name="Tian Z."/>
            <person name="Chen C."/>
            <person name="Luo L."/>
            <person name="Zhao B."/>
            <person name="Wang Z."/>
            <person name="Yu L."/>
            <person name="Li Y."/>
            <person name="Sun Y."/>
            <person name="Li W."/>
            <person name="Chen Y."/>
            <person name="Li Y."/>
            <person name="Zhang Y."/>
            <person name="Ai D."/>
            <person name="Zhao J."/>
            <person name="Shang C."/>
            <person name="Ma Y."/>
            <person name="Wu B."/>
            <person name="Wang M."/>
            <person name="Gao L."/>
            <person name="Sun D."/>
            <person name="Zhang P."/>
            <person name="Guo F."/>
            <person name="Wang W."/>
            <person name="Li Y."/>
            <person name="Wang J."/>
            <person name="Varshney R.K."/>
            <person name="Wang J."/>
            <person name="Ling H.Q."/>
            <person name="Wan P."/>
        </authorList>
    </citation>
    <scope>NUCLEOTIDE SEQUENCE</scope>
    <source>
        <strain evidence="5">cv. Jingnong 6</strain>
    </source>
</reference>